<organism evidence="3 4">
    <name type="scientific">Kribbella alba</name>
    <dbReference type="NCBI Taxonomy" id="190197"/>
    <lineage>
        <taxon>Bacteria</taxon>
        <taxon>Bacillati</taxon>
        <taxon>Actinomycetota</taxon>
        <taxon>Actinomycetes</taxon>
        <taxon>Propionibacteriales</taxon>
        <taxon>Kribbellaceae</taxon>
        <taxon>Kribbella</taxon>
    </lineage>
</organism>
<reference evidence="3 4" key="1">
    <citation type="journal article" date="2019" name="Int. J. Syst. Evol. Microbiol.">
        <title>The Global Catalogue of Microorganisms (GCM) 10K type strain sequencing project: providing services to taxonomists for standard genome sequencing and annotation.</title>
        <authorList>
            <consortium name="The Broad Institute Genomics Platform"/>
            <consortium name="The Broad Institute Genome Sequencing Center for Infectious Disease"/>
            <person name="Wu L."/>
            <person name="Ma J."/>
        </authorList>
    </citation>
    <scope>NUCLEOTIDE SEQUENCE [LARGE SCALE GENOMIC DNA]</scope>
    <source>
        <strain evidence="3 4">JCM 14306</strain>
    </source>
</reference>
<protein>
    <recommendedName>
        <fullName evidence="5">DUF4352 domain-containing protein</fullName>
    </recommendedName>
</protein>
<keyword evidence="2" id="KW-0812">Transmembrane</keyword>
<evidence type="ECO:0000313" key="4">
    <source>
        <dbReference type="Proteomes" id="UP001501319"/>
    </source>
</evidence>
<proteinExistence type="predicted"/>
<dbReference type="Proteomes" id="UP001501319">
    <property type="component" value="Unassembled WGS sequence"/>
</dbReference>
<keyword evidence="4" id="KW-1185">Reference proteome</keyword>
<evidence type="ECO:0000256" key="2">
    <source>
        <dbReference type="SAM" id="Phobius"/>
    </source>
</evidence>
<gene>
    <name evidence="3" type="ORF">GCM10009744_03560</name>
</gene>
<sequence length="258" mass="28052">MFWDSRVCPPTREGGSESAQGTQWLLAGSPLTVWGTRPGAPDPAAPRIIRVESLDDVIDAMIADRVIHRHRRKWLIAIALVVVLALVILLTGGWKAKQGRKVDTLQAPVTVEAGRFEYGVTSARIIRTPKNKYDPAKARVEVSIDLKNIDKEEQKSSSVLGSLLLLVPGDGKDLIDSNGATCRGDLNYVLVYGLPAETCTTKFDVPADFSADVIELGIQGEKYESDDSLLGASDNSYWHNAEPIAVVRVPATTTTETK</sequence>
<name>A0ABN2EWF4_9ACTN</name>
<keyword evidence="2" id="KW-1133">Transmembrane helix</keyword>
<evidence type="ECO:0000313" key="3">
    <source>
        <dbReference type="EMBL" id="GAA1620047.1"/>
    </source>
</evidence>
<dbReference type="EMBL" id="BAAANE010000001">
    <property type="protein sequence ID" value="GAA1620047.1"/>
    <property type="molecule type" value="Genomic_DNA"/>
</dbReference>
<evidence type="ECO:0008006" key="5">
    <source>
        <dbReference type="Google" id="ProtNLM"/>
    </source>
</evidence>
<accession>A0ABN2EWF4</accession>
<evidence type="ECO:0000256" key="1">
    <source>
        <dbReference type="SAM" id="MobiDB-lite"/>
    </source>
</evidence>
<feature type="region of interest" description="Disordered" evidence="1">
    <location>
        <begin position="1"/>
        <end position="20"/>
    </location>
</feature>
<keyword evidence="2" id="KW-0472">Membrane</keyword>
<comment type="caution">
    <text evidence="3">The sequence shown here is derived from an EMBL/GenBank/DDBJ whole genome shotgun (WGS) entry which is preliminary data.</text>
</comment>
<feature type="transmembrane region" description="Helical" evidence="2">
    <location>
        <begin position="74"/>
        <end position="94"/>
    </location>
</feature>